<dbReference type="SUPFAM" id="SSF53474">
    <property type="entry name" value="alpha/beta-Hydrolases"/>
    <property type="match status" value="1"/>
</dbReference>
<dbReference type="OrthoDB" id="5192809at2"/>
<evidence type="ECO:0000313" key="2">
    <source>
        <dbReference type="Proteomes" id="UP000269198"/>
    </source>
</evidence>
<dbReference type="EMBL" id="RJMB01000005">
    <property type="protein sequence ID" value="RNL85843.1"/>
    <property type="molecule type" value="Genomic_DNA"/>
</dbReference>
<organism evidence="1 2">
    <name type="scientific">Halostreptopolyspora alba</name>
    <dbReference type="NCBI Taxonomy" id="2487137"/>
    <lineage>
        <taxon>Bacteria</taxon>
        <taxon>Bacillati</taxon>
        <taxon>Actinomycetota</taxon>
        <taxon>Actinomycetes</taxon>
        <taxon>Streptosporangiales</taxon>
        <taxon>Nocardiopsidaceae</taxon>
        <taxon>Halostreptopolyspora</taxon>
    </lineage>
</organism>
<name>A0A3N0EDB7_9ACTN</name>
<dbReference type="Proteomes" id="UP000269198">
    <property type="component" value="Unassembled WGS sequence"/>
</dbReference>
<sequence>MPAGGLVMLHSPLATAEQCARVAAELERQGVRCTLPELGPADMSPYAARFVARAAQRIGQHHDSGETLGIVARGAAGPLAPQVAAAQRAAGRHVASYILLDALLPQQGTPTLAELAHTQADTAEVLEAASRTVNDPDALRDEQLPIVHDWPDAPCGYLLTDTRYSHCARLARLRGWPVTDLSDEPPDDAGLARAVISMRGALTS</sequence>
<dbReference type="RefSeq" id="WP_123200621.1">
    <property type="nucleotide sequence ID" value="NZ_RJMB01000005.1"/>
</dbReference>
<evidence type="ECO:0000313" key="1">
    <source>
        <dbReference type="EMBL" id="RNL85843.1"/>
    </source>
</evidence>
<dbReference type="InterPro" id="IPR029058">
    <property type="entry name" value="AB_hydrolase_fold"/>
</dbReference>
<dbReference type="AlphaFoldDB" id="A0A3N0EDB7"/>
<comment type="caution">
    <text evidence="1">The sequence shown here is derived from an EMBL/GenBank/DDBJ whole genome shotgun (WGS) entry which is preliminary data.</text>
</comment>
<keyword evidence="2" id="KW-1185">Reference proteome</keyword>
<protein>
    <recommendedName>
        <fullName evidence="3">Alpha/beta hydrolase</fullName>
    </recommendedName>
</protein>
<proteinExistence type="predicted"/>
<gene>
    <name evidence="1" type="ORF">EFW17_07785</name>
</gene>
<accession>A0A3N0EDB7</accession>
<evidence type="ECO:0008006" key="3">
    <source>
        <dbReference type="Google" id="ProtNLM"/>
    </source>
</evidence>
<reference evidence="1 2" key="1">
    <citation type="submission" date="2018-11" db="EMBL/GenBank/DDBJ databases">
        <title>The genome draft of YIM 96095.</title>
        <authorList>
            <person name="Tang S.-K."/>
            <person name="Chunyu W.-X."/>
            <person name="Feng Y.-Z."/>
        </authorList>
    </citation>
    <scope>NUCLEOTIDE SEQUENCE [LARGE SCALE GENOMIC DNA]</scope>
    <source>
        <strain evidence="1 2">YIM 96095</strain>
    </source>
</reference>